<reference evidence="1 2" key="1">
    <citation type="submission" date="2019-06" db="EMBL/GenBank/DDBJ databases">
        <title>Genome organization and adaptive potential of archetypical organophosphate degarding Sphingobium fuliginis ATCC 27551.</title>
        <authorList>
            <person name="Sarwar A."/>
            <person name="Parthasarathy S."/>
            <person name="Singh C."/>
            <person name="Siddavattam D."/>
        </authorList>
    </citation>
    <scope>NUCLEOTIDE SEQUENCE [LARGE SCALE GENOMIC DNA]</scope>
    <source>
        <strain evidence="1 2">ATCC 27551</strain>
    </source>
</reference>
<dbReference type="Proteomes" id="UP000311469">
    <property type="component" value="Chromosome cSF1"/>
</dbReference>
<dbReference type="EMBL" id="CP041016">
    <property type="protein sequence ID" value="QDC36467.1"/>
    <property type="molecule type" value="Genomic_DNA"/>
</dbReference>
<dbReference type="AlphaFoldDB" id="A0A5B8CEN0"/>
<gene>
    <name evidence="1" type="ORF">FIL70_03620</name>
</gene>
<protein>
    <submittedName>
        <fullName evidence="1">Uncharacterized protein</fullName>
    </submittedName>
</protein>
<name>A0A5B8CEN0_SPHSA</name>
<dbReference type="KEGG" id="sufl:FIL70_03620"/>
<sequence length="65" mass="7270">MTEINRTRLLREIERHLTSTGTAPTRFGRNAANDPCLVFDLRRGRTLRPATASRILAHLAGEARA</sequence>
<evidence type="ECO:0000313" key="1">
    <source>
        <dbReference type="EMBL" id="QDC36467.1"/>
    </source>
</evidence>
<organism evidence="1 2">
    <name type="scientific">Sphingobium fuliginis ATCC 27551</name>
    <dbReference type="NCBI Taxonomy" id="1208342"/>
    <lineage>
        <taxon>Bacteria</taxon>
        <taxon>Pseudomonadati</taxon>
        <taxon>Pseudomonadota</taxon>
        <taxon>Alphaproteobacteria</taxon>
        <taxon>Sphingomonadales</taxon>
        <taxon>Sphingomonadaceae</taxon>
        <taxon>Sphingobium</taxon>
    </lineage>
</organism>
<accession>A0A5B8CEN0</accession>
<evidence type="ECO:0000313" key="2">
    <source>
        <dbReference type="Proteomes" id="UP000311469"/>
    </source>
</evidence>
<proteinExistence type="predicted"/>